<evidence type="ECO:0000256" key="2">
    <source>
        <dbReference type="PIRSR" id="PIRSR006156-1"/>
    </source>
</evidence>
<dbReference type="Pfam" id="PF15738">
    <property type="entry name" value="YafQ_toxin"/>
    <property type="match status" value="1"/>
</dbReference>
<evidence type="ECO:0000313" key="3">
    <source>
        <dbReference type="EMBL" id="KKQ35835.1"/>
    </source>
</evidence>
<dbReference type="InterPro" id="IPR004386">
    <property type="entry name" value="Toxin_YafQ-like"/>
</dbReference>
<dbReference type="PANTHER" id="PTHR40588">
    <property type="entry name" value="MRNA INTERFERASE TOXIN YAFQ"/>
    <property type="match status" value="1"/>
</dbReference>
<dbReference type="GO" id="GO:0004521">
    <property type="term" value="F:RNA endonuclease activity"/>
    <property type="evidence" value="ECO:0007669"/>
    <property type="project" value="TreeGrafter"/>
</dbReference>
<organism evidence="3 4">
    <name type="scientific">Candidatus Nomurabacteria bacterium GW2011_GWB1_37_5</name>
    <dbReference type="NCBI Taxonomy" id="1618742"/>
    <lineage>
        <taxon>Bacteria</taxon>
        <taxon>Candidatus Nomuraibacteriota</taxon>
    </lineage>
</organism>
<feature type="active site" description="Proton donor" evidence="2">
    <location>
        <position position="74"/>
    </location>
</feature>
<dbReference type="PIRSF" id="PIRSF006156">
    <property type="entry name" value="YafQ"/>
    <property type="match status" value="1"/>
</dbReference>
<comment type="caution">
    <text evidence="3">The sequence shown here is derived from an EMBL/GenBank/DDBJ whole genome shotgun (WGS) entry which is preliminary data.</text>
</comment>
<sequence>MQKIIRSGKVKRSEVETVVTMLASGIKLGAEYNDHALRGEYDGYRECHVRGNLLLIYKIKDDVLILVVANIGSHSELFG</sequence>
<proteinExistence type="predicted"/>
<evidence type="ECO:0000313" key="4">
    <source>
        <dbReference type="Proteomes" id="UP000033876"/>
    </source>
</evidence>
<dbReference type="GO" id="GO:0006402">
    <property type="term" value="P:mRNA catabolic process"/>
    <property type="evidence" value="ECO:0007669"/>
    <property type="project" value="TreeGrafter"/>
</dbReference>
<protein>
    <submittedName>
        <fullName evidence="3">Addiction module toxin</fullName>
    </submittedName>
</protein>
<dbReference type="AlphaFoldDB" id="A0A0G0HBD1"/>
<evidence type="ECO:0000256" key="1">
    <source>
        <dbReference type="ARBA" id="ARBA00022649"/>
    </source>
</evidence>
<gene>
    <name evidence="3" type="ORF">US50_C0004G0024</name>
</gene>
<dbReference type="InterPro" id="IPR007712">
    <property type="entry name" value="RelE/ParE_toxin"/>
</dbReference>
<dbReference type="SUPFAM" id="SSF143011">
    <property type="entry name" value="RelE-like"/>
    <property type="match status" value="1"/>
</dbReference>
<keyword evidence="1" id="KW-1277">Toxin-antitoxin system</keyword>
<dbReference type="Proteomes" id="UP000033876">
    <property type="component" value="Unassembled WGS sequence"/>
</dbReference>
<dbReference type="InterPro" id="IPR035093">
    <property type="entry name" value="RelE/ParE_toxin_dom_sf"/>
</dbReference>
<dbReference type="EMBL" id="LBTF01000004">
    <property type="protein sequence ID" value="KKQ35835.1"/>
    <property type="molecule type" value="Genomic_DNA"/>
</dbReference>
<dbReference type="Gene3D" id="3.30.2310.20">
    <property type="entry name" value="RelE-like"/>
    <property type="match status" value="1"/>
</dbReference>
<reference evidence="3 4" key="1">
    <citation type="journal article" date="2015" name="Nature">
        <title>rRNA introns, odd ribosomes, and small enigmatic genomes across a large radiation of phyla.</title>
        <authorList>
            <person name="Brown C.T."/>
            <person name="Hug L.A."/>
            <person name="Thomas B.C."/>
            <person name="Sharon I."/>
            <person name="Castelle C.J."/>
            <person name="Singh A."/>
            <person name="Wilkins M.J."/>
            <person name="Williams K.H."/>
            <person name="Banfield J.F."/>
        </authorList>
    </citation>
    <scope>NUCLEOTIDE SEQUENCE [LARGE SCALE GENOMIC DNA]</scope>
</reference>
<dbReference type="GO" id="GO:0006415">
    <property type="term" value="P:translational termination"/>
    <property type="evidence" value="ECO:0007669"/>
    <property type="project" value="TreeGrafter"/>
</dbReference>
<accession>A0A0G0HBD1</accession>
<dbReference type="PANTHER" id="PTHR40588:SF1">
    <property type="entry name" value="MRNA INTERFERASE TOXIN YAFQ"/>
    <property type="match status" value="1"/>
</dbReference>
<dbReference type="NCBIfam" id="TIGR02385">
    <property type="entry name" value="RelE_StbE"/>
    <property type="match status" value="1"/>
</dbReference>
<name>A0A0G0HBD1_9BACT</name>